<comment type="caution">
    <text evidence="5">The sequence shown here is derived from an EMBL/GenBank/DDBJ whole genome shotgun (WGS) entry which is preliminary data.</text>
</comment>
<reference evidence="6" key="1">
    <citation type="journal article" date="2023" name="Commun. Biol.">
        <title>Genome analysis of Parmales, the sister group of diatoms, reveals the evolutionary specialization of diatoms from phago-mixotrophs to photoautotrophs.</title>
        <authorList>
            <person name="Ban H."/>
            <person name="Sato S."/>
            <person name="Yoshikawa S."/>
            <person name="Yamada K."/>
            <person name="Nakamura Y."/>
            <person name="Ichinomiya M."/>
            <person name="Sato N."/>
            <person name="Blanc-Mathieu R."/>
            <person name="Endo H."/>
            <person name="Kuwata A."/>
            <person name="Ogata H."/>
        </authorList>
    </citation>
    <scope>NUCLEOTIDE SEQUENCE [LARGE SCALE GENOMIC DNA]</scope>
    <source>
        <strain evidence="6">NIES 3699</strain>
    </source>
</reference>
<feature type="region of interest" description="Disordered" evidence="3">
    <location>
        <begin position="38"/>
        <end position="92"/>
    </location>
</feature>
<feature type="coiled-coil region" evidence="2">
    <location>
        <begin position="2815"/>
        <end position="2842"/>
    </location>
</feature>
<dbReference type="InterPro" id="IPR035892">
    <property type="entry name" value="C2_domain_sf"/>
</dbReference>
<dbReference type="EMBL" id="BRXX01000459">
    <property type="protein sequence ID" value="GMI13179.1"/>
    <property type="molecule type" value="Genomic_DNA"/>
</dbReference>
<protein>
    <recommendedName>
        <fullName evidence="4">C2 domain-containing protein</fullName>
    </recommendedName>
</protein>
<dbReference type="SMART" id="SM00239">
    <property type="entry name" value="C2"/>
    <property type="match status" value="1"/>
</dbReference>
<dbReference type="InterPro" id="IPR032675">
    <property type="entry name" value="LRR_dom_sf"/>
</dbReference>
<feature type="region of interest" description="Disordered" evidence="3">
    <location>
        <begin position="2764"/>
        <end position="2787"/>
    </location>
</feature>
<dbReference type="Gene3D" id="2.60.40.150">
    <property type="entry name" value="C2 domain"/>
    <property type="match status" value="1"/>
</dbReference>
<feature type="region of interest" description="Disordered" evidence="3">
    <location>
        <begin position="2719"/>
        <end position="2749"/>
    </location>
</feature>
<feature type="domain" description="C2" evidence="4">
    <location>
        <begin position="1737"/>
        <end position="1853"/>
    </location>
</feature>
<evidence type="ECO:0000256" key="3">
    <source>
        <dbReference type="SAM" id="MobiDB-lite"/>
    </source>
</evidence>
<feature type="compositionally biased region" description="Basic and acidic residues" evidence="3">
    <location>
        <begin position="3901"/>
        <end position="3952"/>
    </location>
</feature>
<keyword evidence="1" id="KW-0677">Repeat</keyword>
<keyword evidence="6" id="KW-1185">Reference proteome</keyword>
<name>A0A9W7FIQ0_9STRA</name>
<feature type="region of interest" description="Disordered" evidence="3">
    <location>
        <begin position="1"/>
        <end position="24"/>
    </location>
</feature>
<accession>A0A9W7FIQ0</accession>
<dbReference type="CDD" id="cd00030">
    <property type="entry name" value="C2"/>
    <property type="match status" value="1"/>
</dbReference>
<dbReference type="PANTHER" id="PTHR43215:SF14">
    <property type="entry name" value="RADIAL SPOKE HEAD 1 HOMOLOG"/>
    <property type="match status" value="1"/>
</dbReference>
<dbReference type="SUPFAM" id="SSF49562">
    <property type="entry name" value="C2 domain (Calcium/lipid-binding domain, CaLB)"/>
    <property type="match status" value="1"/>
</dbReference>
<proteinExistence type="predicted"/>
<dbReference type="Pfam" id="PF00168">
    <property type="entry name" value="C2"/>
    <property type="match status" value="1"/>
</dbReference>
<feature type="coiled-coil region" evidence="2">
    <location>
        <begin position="3513"/>
        <end position="3561"/>
    </location>
</feature>
<evidence type="ECO:0000313" key="5">
    <source>
        <dbReference type="EMBL" id="GMI13179.1"/>
    </source>
</evidence>
<dbReference type="Gene3D" id="1.20.920.20">
    <property type="match status" value="1"/>
</dbReference>
<feature type="compositionally biased region" description="Basic residues" evidence="3">
    <location>
        <begin position="4080"/>
        <end position="4106"/>
    </location>
</feature>
<dbReference type="Pfam" id="PF25372">
    <property type="entry name" value="DUF7885"/>
    <property type="match status" value="1"/>
</dbReference>
<dbReference type="SUPFAM" id="SSF48726">
    <property type="entry name" value="Immunoglobulin"/>
    <property type="match status" value="1"/>
</dbReference>
<evidence type="ECO:0000256" key="1">
    <source>
        <dbReference type="ARBA" id="ARBA00022737"/>
    </source>
</evidence>
<feature type="region of interest" description="Disordered" evidence="3">
    <location>
        <begin position="4050"/>
        <end position="4115"/>
    </location>
</feature>
<dbReference type="SMART" id="SM00367">
    <property type="entry name" value="LRR_CC"/>
    <property type="match status" value="10"/>
</dbReference>
<dbReference type="SUPFAM" id="SSF52047">
    <property type="entry name" value="RNI-like"/>
    <property type="match status" value="2"/>
</dbReference>
<feature type="compositionally biased region" description="Basic and acidic residues" evidence="3">
    <location>
        <begin position="4050"/>
        <end position="4072"/>
    </location>
</feature>
<dbReference type="Gene3D" id="2.60.40.10">
    <property type="entry name" value="Immunoglobulins"/>
    <property type="match status" value="1"/>
</dbReference>
<dbReference type="Pfam" id="PF02493">
    <property type="entry name" value="MORN"/>
    <property type="match status" value="5"/>
</dbReference>
<dbReference type="SUPFAM" id="SSF49785">
    <property type="entry name" value="Galactose-binding domain-like"/>
    <property type="match status" value="1"/>
</dbReference>
<dbReference type="SMART" id="SM00015">
    <property type="entry name" value="IQ"/>
    <property type="match status" value="9"/>
</dbReference>
<evidence type="ECO:0000313" key="6">
    <source>
        <dbReference type="Proteomes" id="UP001165160"/>
    </source>
</evidence>
<dbReference type="PROSITE" id="PS50004">
    <property type="entry name" value="C2"/>
    <property type="match status" value="1"/>
</dbReference>
<dbReference type="InterPro" id="IPR036179">
    <property type="entry name" value="Ig-like_dom_sf"/>
</dbReference>
<feature type="region of interest" description="Disordered" evidence="3">
    <location>
        <begin position="3896"/>
        <end position="3952"/>
    </location>
</feature>
<feature type="region of interest" description="Disordered" evidence="3">
    <location>
        <begin position="2605"/>
        <end position="2627"/>
    </location>
</feature>
<dbReference type="InterPro" id="IPR000008">
    <property type="entry name" value="C2_dom"/>
</dbReference>
<dbReference type="InterPro" id="IPR057207">
    <property type="entry name" value="FBXL15_LRR"/>
</dbReference>
<keyword evidence="2" id="KW-0175">Coiled coil</keyword>
<dbReference type="PANTHER" id="PTHR43215">
    <property type="entry name" value="RADIAL SPOKE HEAD 1 HOMOLOG"/>
    <property type="match status" value="1"/>
</dbReference>
<dbReference type="Proteomes" id="UP001165160">
    <property type="component" value="Unassembled WGS sequence"/>
</dbReference>
<dbReference type="InterPro" id="IPR006553">
    <property type="entry name" value="Leu-rich_rpt_Cys-con_subtyp"/>
</dbReference>
<dbReference type="Gene3D" id="2.20.110.10">
    <property type="entry name" value="Histone H3 K4-specific methyltransferase SET7/9 N-terminal domain"/>
    <property type="match status" value="3"/>
</dbReference>
<feature type="compositionally biased region" description="Basic and acidic residues" evidence="3">
    <location>
        <begin position="2764"/>
        <end position="2786"/>
    </location>
</feature>
<sequence>MSRSSRSRSPPPLDNFLLPSSNPLKSRLDNLSLMLEKQKSSLSKSKHTKHVKLSVMKDYATPPDSPQETPSTKTSKDNSPVEKGNNAKVSIPSHPFPVDILFEQHSLKPKTTLDFSSYTQHISDSTMDLILSNTIMLSSITLKSTLLTNAQLRIFVDRLAETGRLRSVTFDGVRGLTEGFVEECFYGGDSITEMNLFSLPNLTNKTVKDLSKTLTGLKKLTISKCGKVSDEGIINVSKNCVDLEYLDISSLGRLTDHTLVRMATGLKKLNWLDISSNPSLSDVGLLEVLKILRSTTSLRLNSLPLLTDASLRLIHEYPVVYGFRPHDNFSKLVCFSISDNDHITDSVVSYLSTATLHSLKDLTIKNCSNIGTNASFFGAISSLTLTSLTLSSLPNLTDAAFCNVFGTKKKKLHDLSIVDCPMLTDESFEAIAACCKNITSFSFGNQPLVTSTSIANLIKANKKLQTFSAMNMKRLTDEIVNTLSRKTLHIKSLTLSNCKQLTDAGLKTVNSLKSLEYVDLSYNFLLSGNAIRLLPPNNLRTCNFRGITKLTDSGIKKFAAKFSRVEVLDLSKCSKLTLQSVHYLLDTCTDIESLRIEGWEGHNNQSQPTTSTYAAAIPAILDKYPNGRFLTYDPNHDRIYVDLETTKHEKNQIEHHRYNFRLSHSAKCVQAAWRRLRLYRSDLKELKARNRMRVGKATICQSVFRMYFGKLRVSKIRTAKNKVARMLQARFLYRHLLHMSILANQWDIKRLKRKVLRILLLNHAYELEQKWLHHERMQWNAAIVHHRTKSMSRIFYAWQAMHRHFKHEKNKEAFANAHWGKRVIPTMLKLWKKKTRDRQARRRELVEYFLYTTSISTDNSSRQLVKTELALDFYRKNLLCWVWVGFRRFLEMFSELLKKAKIASEHAQQNFKKRLLVVVFKALRKYKNDKVYKRVCMRKGEAQHRKVLKRKGFKFILQNAAAELKFRKDTAKAIKLFENTTKAKRLHTLTLYRDHRKLMKARKLKGGEHYDFRVTCVFLARWIDWKERTVDMAQKTVVADTHFGAKTRRRVFKGWASYTKHAGDVKAMMKAKQEEHLKTISFSAWKRFWKEAAANTRRAKELVALAEENRELIYNASTDISRVFRGWRDRREAIDYRAFRDWAVLKCQNQFRVFHAKKVLLKKRRWFFLQQNLVEEKVEEQMAAEEAYMRWWMMMEAHAITIKRILLGHRGRVLAYMRRQEAFREKGIAFQEAKRSAMKFFRDQQALRDRMKVMRKDASILIQKMYRGLLGRRRYEELLQDKKEKEIASKVQAAFRGKQGRRRSDARRRYLANMDRVGEARKIQAKSLRRIGFKHRRQQRQAIRLLRAIGLESMGFTQKWRQQFQEVRVDMTDTYQEINRFITSWREGGLDPYLRDKTKRRMLMEHETDITPKIASAVRVIQQRHSYTGLTGQVVTIDRSFPTKAVAEVRMDVDGKIMYFQLITEPTMYDPPQPSMYRIDSMHNNGVPYEDVVRCKEYILMWAQEERVARDRFLAARRIQSLGRIYMAKMRVAKMRYRHWARLRSKRLAVLRALDVYSASHIQSSRIMLSSGLIRRTNVPILYEVPEFPPRIEEAMTMQTLRRMLNDEFQNRMLRRIAFTEVHEERLLEGTYRRRLRQAVPFKVLMSNAMRNLKKNTTSLIAQKVHDHGSQGGFVEKVAMFFGGTEWKRTDDERYAWMKRVTLKQLEQSPHARMNGLCLYHGVFKGKLGSKSHPFVPHGEGMAEFLQGFGVGREEKTLHISVIRAKELRAADFNNSDPFVVINCNRRKVKTKVIMKTLDPEWNEHFEIDITDPYHIIKVVVYDWDKYSSNDFLGQFVFPIADLADGKKVKKWYRLIGNDNKKGPDTSKKSKQEIDDENDLGEIELEMQWTEREDSDDIDRRRLQHKKVIIIQCWARQMLSKWFVLNKRRKVENQIKILGDSALMIQCSYRIRRAKKILKTMRVEKKNITRIQCAVRQWISRNKATFRRLQYFAARSIQCCLRKHMAGMISEELARIRGLLRDESAATIQRRARLKVSIAMVRKQRAKMREKDPPHPSRKECLETIDEWGETYGRDPHHPRLKLGLKDPTFMQAVKDYKSDGKEEGLKKYKGNKEIIDFLNYYIECMESSKRLHRICLKTFARVLSVKGNAVVTPYGEAGIEQFPAPYIETRGDSEFVMVKLFAHRKLSVPRDEKQAIRESSPQYLTAVKMSDVSINDTVGIRVITIQCLFRIVLANERAGDKRRARNAAILVQRKYRWRFRLKAKLALMTQCAWRRYLAMEELKFKKKEVVMAKKIQGNYRCHLGRLVLEEKRRVSQCEVLDSSGDLTEMFGASKVLDKNPDTFWCSGVQDVEKQWISFDLKDKFPIGRVKLWLPDNTAAPKEVLVERAHRIIGPFKPIETIRCKQGGNRWQSFDIPKTYGRYWRLSFKKNFGNQQAVSVIGAGFFIAMEITAHVTEQPRSLMVSPGPPVGRFGGEIVLKSNADGWPPPKFQWTKNGVELDDETGPTLTISVSSKKSKTFKRFRCLHCKKINTELPMNLYRVICNNCKYPYDYPEVEEAESLRKPLQLETEEVAMQLKQLKNIRQDLCDDIKALNNKLKRDKFARDRGEVVEDESEKLAEEERQQREEQLRLMQLDQPSLEQSISQQSSQITADTGNTELKRVNNYKQMMKEFSTLEEPLVMSDDDSMTSAGGTIAGGGNAAQGGTPVKQIMDIGTVVSPLPSPTKGAVGENPQGGGEEKKEDAPAAPAAAGGLMGALAAIKKEGEPVAEEEDHHSDSGAEDENKQNDAASLASLGNLIGDFMERALQEPEPEKENETEVKIKELTKEVEEVDVKIAALEKKSWWLLRKRLAAGEHDPCKVQYGGEGVYVCVVSNVRGGRWGGGITRSNKSRPAIIFVDDPTPNIIKVYEEYHLVTRLRRRNWPKYLSLYGWFVEGMILGDCIVRYNDGSVYDGPYVDERWIDWMGRTVDEAFERDHWGVWLTPDDIVYEGPKVDNHFDVSNIQGEFRVTYQNGEVYEGEYVDERRHGIGEYHYLDGSVYEGQWFKNRRQGFGVFTTDDGSVYEGEWDRDYIHGEGIWRWKDGSSLMGDNIDGLRTGRGVYITDHGDVYVGEFKDNNIHGKGTFTYNDGTRYEGDFRNNLREGDAVFTYTNGVCDIGVWRNDRRDGEFVVRRPVYPDPGDKDQTTKWDDEVQHGIWDEGEFEEWLAPPVNPKATSEFITLFEDNPDEFDGVYAMLVARKLPLVPHGIQETHPKVQAIMKRIAKEGGSLVAFDTYQSTKDNLKDLEPVLDDAKLQYRHLRTNEEHVDTVIAGINREADDFDRKIKALENQAKTFDMAIETFWLEDHEDTREKFIQLGQNLLKLERSDWFQIRHYHEPPALIENVMSAVCMLMMETDTWKGAQALLGSSQQNRDDGDTEAVWQEYDVKLLFLLKSFDVFLRAEDESILTYVGHFLVDPRFKSDNYFLQSFGPAAVRLVEWIWGAYAYVKKAKEIKKKYDGLRHVKAAIGRFHNSKESLFERANKYEERASGLRERVQKASRRKDRWQAKYDKLEELLMKCQEMVVQYTSDDEHELDEYEKMLQEEGEVKATVESVIELMLQELESENEDPDLEELGMREDGSTLTHMIDKQVQIGREKMFRLGDYKFAGGKLVVTKPINILELQAKLGQDLVEQINFMMNEYPKVVKWTMLDGTVITREQLVDCIRCRWSIKDEKEAISAAERQWQTVYPASKHTAFMAIQSRTNFIMSENAKEEARIWMERHPEDVKLTETWMAAEFQEDYHEDTARVALEMKDEKKDGPELQSMADVWCRLNRQAVLDELDHQNKERARAYQDEHPDETAKSVLMFRNLTGEEGLNEVDVANATAWISLNLGAVVEAEEAESLRLAAEFVTKFGAEEDLPGAEKEEAEKEKEEGGEGGEESKEGGLKPPEKKSPKKAIETEGTPDKDKKSTAREAVKLIMDVMASKEDRELAMAWANREENKEKFHLMQGQVNKELLHDDLVAGSNVKAALDNIKVWHQSLELRRTRLGLKTDKMREEEEIELEKERLAEEKRRAEEDERIRQEEEAERLREEEEEKERQKKGRKNRKPPAKKKKIARAPPVKKKEKPPEPEVTDEGVLKLMKDILQARVKIVNNCESRLDYNRKRLDMFEQRLDEVEFDKMYLEVSDRIRPSEAKVELHKQTTLRRDRIKFLTQAIIDEKKIIEENEKILEEQRNIVFKETGEYPGSSAAGGEEWEQYYDEQYGVWAWYNNVTGEVQYE</sequence>
<dbReference type="SUPFAM" id="SSF82185">
    <property type="entry name" value="Histone H3 K4-specific methyltransferase SET7/9 N-terminal domain"/>
    <property type="match status" value="2"/>
</dbReference>
<dbReference type="Gene3D" id="2.60.120.260">
    <property type="entry name" value="Galactose-binding domain-like"/>
    <property type="match status" value="1"/>
</dbReference>
<dbReference type="Gene3D" id="1.20.5.190">
    <property type="match status" value="1"/>
</dbReference>
<gene>
    <name evidence="5" type="ORF">TrVE_jg132</name>
</gene>
<dbReference type="InterPro" id="IPR003409">
    <property type="entry name" value="MORN"/>
</dbReference>
<organism evidence="5 6">
    <name type="scientific">Triparma verrucosa</name>
    <dbReference type="NCBI Taxonomy" id="1606542"/>
    <lineage>
        <taxon>Eukaryota</taxon>
        <taxon>Sar</taxon>
        <taxon>Stramenopiles</taxon>
        <taxon>Ochrophyta</taxon>
        <taxon>Bolidophyceae</taxon>
        <taxon>Parmales</taxon>
        <taxon>Triparmaceae</taxon>
        <taxon>Triparma</taxon>
    </lineage>
</organism>
<evidence type="ECO:0000259" key="4">
    <source>
        <dbReference type="PROSITE" id="PS50004"/>
    </source>
</evidence>
<dbReference type="SMART" id="SM00698">
    <property type="entry name" value="MORN"/>
    <property type="match status" value="5"/>
</dbReference>
<dbReference type="PROSITE" id="PS50096">
    <property type="entry name" value="IQ"/>
    <property type="match status" value="2"/>
</dbReference>
<dbReference type="Gene3D" id="3.80.10.10">
    <property type="entry name" value="Ribonuclease Inhibitor"/>
    <property type="match status" value="3"/>
</dbReference>
<dbReference type="InterPro" id="IPR000048">
    <property type="entry name" value="IQ_motif_EF-hand-BS"/>
</dbReference>
<dbReference type="InterPro" id="IPR008979">
    <property type="entry name" value="Galactose-bd-like_sf"/>
</dbReference>
<dbReference type="InterPro" id="IPR013783">
    <property type="entry name" value="Ig-like_fold"/>
</dbReference>
<evidence type="ECO:0000256" key="2">
    <source>
        <dbReference type="SAM" id="Coils"/>
    </source>
</evidence>